<dbReference type="InterPro" id="IPR003117">
    <property type="entry name" value="cAMP_dep_PK_reg_su_I/II_a/b"/>
</dbReference>
<accession>A0A8C6T2H1</accession>
<reference evidence="3" key="1">
    <citation type="submission" date="2025-08" db="UniProtKB">
        <authorList>
            <consortium name="Ensembl"/>
        </authorList>
    </citation>
    <scope>IDENTIFICATION</scope>
</reference>
<dbReference type="InterPro" id="IPR047579">
    <property type="entry name" value="DD_CABYR_SP17"/>
</dbReference>
<dbReference type="Pfam" id="PF02197">
    <property type="entry name" value="RIIa"/>
    <property type="match status" value="1"/>
</dbReference>
<dbReference type="Ensembl" id="ENSNMLT00000017243.1">
    <property type="protein sequence ID" value="ENSNMLP00000015351.1"/>
    <property type="gene ID" value="ENSNMLG00000010175.1"/>
</dbReference>
<name>A0A8C6T2H1_9GOBI</name>
<organism evidence="3 4">
    <name type="scientific">Neogobius melanostomus</name>
    <name type="common">round goby</name>
    <dbReference type="NCBI Taxonomy" id="47308"/>
    <lineage>
        <taxon>Eukaryota</taxon>
        <taxon>Metazoa</taxon>
        <taxon>Chordata</taxon>
        <taxon>Craniata</taxon>
        <taxon>Vertebrata</taxon>
        <taxon>Euteleostomi</taxon>
        <taxon>Actinopterygii</taxon>
        <taxon>Neopterygii</taxon>
        <taxon>Teleostei</taxon>
        <taxon>Neoteleostei</taxon>
        <taxon>Acanthomorphata</taxon>
        <taxon>Gobiaria</taxon>
        <taxon>Gobiiformes</taxon>
        <taxon>Gobioidei</taxon>
        <taxon>Gobiidae</taxon>
        <taxon>Benthophilinae</taxon>
        <taxon>Neogobiini</taxon>
        <taxon>Neogobius</taxon>
    </lineage>
</organism>
<proteinExistence type="predicted"/>
<dbReference type="SUPFAM" id="SSF47391">
    <property type="entry name" value="Dimerization-anchoring domain of cAMP-dependent PK regulatory subunit"/>
    <property type="match status" value="1"/>
</dbReference>
<reference evidence="3" key="2">
    <citation type="submission" date="2025-09" db="UniProtKB">
        <authorList>
            <consortium name="Ensembl"/>
        </authorList>
    </citation>
    <scope>IDENTIFICATION</scope>
</reference>
<sequence length="69" mass="7766">MPISNTHLRVPRGFGALLEGVTREILRDQPKDIPKYAAEYFKTLLKKREGDADPKASTHSLSDELSNEI</sequence>
<dbReference type="GO" id="GO:0005516">
    <property type="term" value="F:calmodulin binding"/>
    <property type="evidence" value="ECO:0007669"/>
    <property type="project" value="TreeGrafter"/>
</dbReference>
<keyword evidence="4" id="KW-1185">Reference proteome</keyword>
<dbReference type="CDD" id="cd12100">
    <property type="entry name" value="DD_CABYR_SP17"/>
    <property type="match status" value="1"/>
</dbReference>
<dbReference type="PANTHER" id="PTHR10699:SF16">
    <property type="entry name" value="SPERM SURFACE PROTEIN SP17"/>
    <property type="match status" value="1"/>
</dbReference>
<evidence type="ECO:0000259" key="2">
    <source>
        <dbReference type="SMART" id="SM00394"/>
    </source>
</evidence>
<dbReference type="AlphaFoldDB" id="A0A8C6T2H1"/>
<feature type="region of interest" description="Disordered" evidence="1">
    <location>
        <begin position="48"/>
        <end position="69"/>
    </location>
</feature>
<evidence type="ECO:0000313" key="3">
    <source>
        <dbReference type="Ensembl" id="ENSNMLP00000015351.1"/>
    </source>
</evidence>
<protein>
    <recommendedName>
        <fullName evidence="2">RIIa domain-containing protein</fullName>
    </recommendedName>
</protein>
<dbReference type="PANTHER" id="PTHR10699">
    <property type="entry name" value="NEUROMODULIN"/>
    <property type="match status" value="1"/>
</dbReference>
<dbReference type="Proteomes" id="UP000694523">
    <property type="component" value="Unplaced"/>
</dbReference>
<feature type="compositionally biased region" description="Polar residues" evidence="1">
    <location>
        <begin position="57"/>
        <end position="69"/>
    </location>
</feature>
<evidence type="ECO:0000256" key="1">
    <source>
        <dbReference type="SAM" id="MobiDB-lite"/>
    </source>
</evidence>
<dbReference type="SMART" id="SM00394">
    <property type="entry name" value="RIIa"/>
    <property type="match status" value="1"/>
</dbReference>
<dbReference type="Gene3D" id="1.20.890.10">
    <property type="entry name" value="cAMP-dependent protein kinase regulatory subunit, dimerization-anchoring domain"/>
    <property type="match status" value="1"/>
</dbReference>
<feature type="domain" description="RIIa" evidence="2">
    <location>
        <begin position="12"/>
        <end position="49"/>
    </location>
</feature>
<evidence type="ECO:0000313" key="4">
    <source>
        <dbReference type="Proteomes" id="UP000694523"/>
    </source>
</evidence>